<name>A0A917WLD8_9ACTN</name>
<evidence type="ECO:0000256" key="7">
    <source>
        <dbReference type="ARBA" id="ARBA00023204"/>
    </source>
</evidence>
<dbReference type="InterPro" id="IPR004604">
    <property type="entry name" value="DNA_recomb/repair_RecN"/>
</dbReference>
<evidence type="ECO:0000256" key="9">
    <source>
        <dbReference type="SAM" id="MobiDB-lite"/>
    </source>
</evidence>
<dbReference type="NCBIfam" id="TIGR00634">
    <property type="entry name" value="recN"/>
    <property type="match status" value="1"/>
</dbReference>
<keyword evidence="4" id="KW-0547">Nucleotide-binding</keyword>
<reference evidence="11" key="2">
    <citation type="submission" date="2020-09" db="EMBL/GenBank/DDBJ databases">
        <authorList>
            <person name="Sun Q."/>
            <person name="Zhou Y."/>
        </authorList>
    </citation>
    <scope>NUCLEOTIDE SEQUENCE</scope>
    <source>
        <strain evidence="11">CGMCC 4.7308</strain>
    </source>
</reference>
<keyword evidence="5" id="KW-0227">DNA damage</keyword>
<dbReference type="GO" id="GO:0009432">
    <property type="term" value="P:SOS response"/>
    <property type="evidence" value="ECO:0007669"/>
    <property type="project" value="TreeGrafter"/>
</dbReference>
<dbReference type="GO" id="GO:0005524">
    <property type="term" value="F:ATP binding"/>
    <property type="evidence" value="ECO:0007669"/>
    <property type="project" value="UniProtKB-KW"/>
</dbReference>
<evidence type="ECO:0000313" key="11">
    <source>
        <dbReference type="EMBL" id="GGM13445.1"/>
    </source>
</evidence>
<comment type="caution">
    <text evidence="11">The sequence shown here is derived from an EMBL/GenBank/DDBJ whole genome shotgun (WGS) entry which is preliminary data.</text>
</comment>
<evidence type="ECO:0000259" key="10">
    <source>
        <dbReference type="Pfam" id="PF02463"/>
    </source>
</evidence>
<evidence type="ECO:0000256" key="4">
    <source>
        <dbReference type="ARBA" id="ARBA00022741"/>
    </source>
</evidence>
<dbReference type="Pfam" id="PF02463">
    <property type="entry name" value="SMC_N"/>
    <property type="match status" value="1"/>
</dbReference>
<comment type="similarity">
    <text evidence="2">Belongs to the RecN family.</text>
</comment>
<organism evidence="11 12">
    <name type="scientific">Nakamurella endophytica</name>
    <dbReference type="NCBI Taxonomy" id="1748367"/>
    <lineage>
        <taxon>Bacteria</taxon>
        <taxon>Bacillati</taxon>
        <taxon>Actinomycetota</taxon>
        <taxon>Actinomycetes</taxon>
        <taxon>Nakamurellales</taxon>
        <taxon>Nakamurellaceae</taxon>
        <taxon>Nakamurella</taxon>
    </lineage>
</organism>
<reference evidence="11" key="1">
    <citation type="journal article" date="2014" name="Int. J. Syst. Evol. Microbiol.">
        <title>Complete genome sequence of Corynebacterium casei LMG S-19264T (=DSM 44701T), isolated from a smear-ripened cheese.</title>
        <authorList>
            <consortium name="US DOE Joint Genome Institute (JGI-PGF)"/>
            <person name="Walter F."/>
            <person name="Albersmeier A."/>
            <person name="Kalinowski J."/>
            <person name="Ruckert C."/>
        </authorList>
    </citation>
    <scope>NUCLEOTIDE SEQUENCE</scope>
    <source>
        <strain evidence="11">CGMCC 4.7308</strain>
    </source>
</reference>
<dbReference type="InterPro" id="IPR003395">
    <property type="entry name" value="RecF/RecN/SMC_N"/>
</dbReference>
<dbReference type="GO" id="GO:0006281">
    <property type="term" value="P:DNA repair"/>
    <property type="evidence" value="ECO:0007669"/>
    <property type="project" value="UniProtKB-KW"/>
</dbReference>
<evidence type="ECO:0000256" key="8">
    <source>
        <dbReference type="ARBA" id="ARBA00033408"/>
    </source>
</evidence>
<evidence type="ECO:0000313" key="12">
    <source>
        <dbReference type="Proteomes" id="UP000655208"/>
    </source>
</evidence>
<comment type="function">
    <text evidence="1">May be involved in recombinational repair of damaged DNA.</text>
</comment>
<dbReference type="PANTHER" id="PTHR11059:SF0">
    <property type="entry name" value="DNA REPAIR PROTEIN RECN"/>
    <property type="match status" value="1"/>
</dbReference>
<sequence length="641" mass="64818">MHGAPPSSVAVASVAGVLTELRLTGLGVIEDATIEPHAGFTVVTGETGAGKTMVVTALGLVAGGRADSSRVRAGADRAVVEARVALTPGTPPVSLVEEAGGRLDLDGSVILVRSVGADGRSRAHLGGRAVPLAALTDLTEQLVAVHGQSEAIALLRPGQQRALLDRFAGTAGLLETYRAARAEWTAAVAALAERLGSSRERAQREQLLRMGLDEIAAVAPAPGEDEQLVGEIRRLDNADGLRVAATLAHDGLVGDDLGEAASAVALVEAARKGLDGAGDPRLAELGTRLHATSAVLTDAAAELAGYLADLDADPARLEQLLGRQAELRALTRRYGADVAAVLQWQAEAEQELAGLDNSETAVERARELVADTARRTVAAAARLTAARTAAARTLADRATAELAHLAMGRATLEVRVQDRPGQPGADDALEVDGRWVGAGADGVDVVEVVMVAHAGAPPLPIARGASGGELSRVMLALEVVLADADPVSTLVFDEVDAGVGGRAATEIGRRLALLSRSHQVIVVTHLAQVAAFADRHVVVDAGAGGAVGTSSVHPVAGADRVTELARMLGGTDTETARAHAEDLLAAAAGTTSGSTAGTTSGSTGGAVAGSPDATAATDSGGNGLGAGAARRPARARTRRTA</sequence>
<keyword evidence="7" id="KW-0234">DNA repair</keyword>
<protein>
    <recommendedName>
        <fullName evidence="3">DNA repair protein RecN</fullName>
    </recommendedName>
    <alternativeName>
        <fullName evidence="8">Recombination protein N</fullName>
    </alternativeName>
</protein>
<gene>
    <name evidence="11" type="primary">recN</name>
    <name evidence="11" type="ORF">GCM10011594_36690</name>
</gene>
<dbReference type="GO" id="GO:0006310">
    <property type="term" value="P:DNA recombination"/>
    <property type="evidence" value="ECO:0007669"/>
    <property type="project" value="InterPro"/>
</dbReference>
<accession>A0A917WLD8</accession>
<evidence type="ECO:0000256" key="2">
    <source>
        <dbReference type="ARBA" id="ARBA00009441"/>
    </source>
</evidence>
<feature type="region of interest" description="Disordered" evidence="9">
    <location>
        <begin position="590"/>
        <end position="641"/>
    </location>
</feature>
<evidence type="ECO:0000256" key="6">
    <source>
        <dbReference type="ARBA" id="ARBA00022840"/>
    </source>
</evidence>
<dbReference type="GO" id="GO:0043590">
    <property type="term" value="C:bacterial nucleoid"/>
    <property type="evidence" value="ECO:0007669"/>
    <property type="project" value="TreeGrafter"/>
</dbReference>
<evidence type="ECO:0000256" key="3">
    <source>
        <dbReference type="ARBA" id="ARBA00021315"/>
    </source>
</evidence>
<keyword evidence="6" id="KW-0067">ATP-binding</keyword>
<dbReference type="PANTHER" id="PTHR11059">
    <property type="entry name" value="DNA REPAIR PROTEIN RECN"/>
    <property type="match status" value="1"/>
</dbReference>
<feature type="domain" description="RecF/RecN/SMC N-terminal" evidence="10">
    <location>
        <begin position="19"/>
        <end position="539"/>
    </location>
</feature>
<keyword evidence="12" id="KW-1185">Reference proteome</keyword>
<feature type="compositionally biased region" description="Basic residues" evidence="9">
    <location>
        <begin position="631"/>
        <end position="641"/>
    </location>
</feature>
<evidence type="ECO:0000256" key="1">
    <source>
        <dbReference type="ARBA" id="ARBA00003618"/>
    </source>
</evidence>
<dbReference type="EMBL" id="BMNA01000011">
    <property type="protein sequence ID" value="GGM13445.1"/>
    <property type="molecule type" value="Genomic_DNA"/>
</dbReference>
<dbReference type="CDD" id="cd03241">
    <property type="entry name" value="ABC_RecN"/>
    <property type="match status" value="1"/>
</dbReference>
<dbReference type="AlphaFoldDB" id="A0A917WLD8"/>
<dbReference type="Gene3D" id="3.40.50.300">
    <property type="entry name" value="P-loop containing nucleotide triphosphate hydrolases"/>
    <property type="match status" value="2"/>
</dbReference>
<dbReference type="InterPro" id="IPR027417">
    <property type="entry name" value="P-loop_NTPase"/>
</dbReference>
<dbReference type="SUPFAM" id="SSF52540">
    <property type="entry name" value="P-loop containing nucleoside triphosphate hydrolases"/>
    <property type="match status" value="2"/>
</dbReference>
<feature type="compositionally biased region" description="Low complexity" evidence="9">
    <location>
        <begin position="590"/>
        <end position="601"/>
    </location>
</feature>
<dbReference type="Proteomes" id="UP000655208">
    <property type="component" value="Unassembled WGS sequence"/>
</dbReference>
<proteinExistence type="inferred from homology"/>
<evidence type="ECO:0000256" key="5">
    <source>
        <dbReference type="ARBA" id="ARBA00022763"/>
    </source>
</evidence>